<dbReference type="Proteomes" id="UP000813824">
    <property type="component" value="Unassembled WGS sequence"/>
</dbReference>
<reference evidence="2" key="1">
    <citation type="journal article" date="2021" name="New Phytol.">
        <title>Evolutionary innovations through gain and loss of genes in the ectomycorrhizal Boletales.</title>
        <authorList>
            <person name="Wu G."/>
            <person name="Miyauchi S."/>
            <person name="Morin E."/>
            <person name="Kuo A."/>
            <person name="Drula E."/>
            <person name="Varga T."/>
            <person name="Kohler A."/>
            <person name="Feng B."/>
            <person name="Cao Y."/>
            <person name="Lipzen A."/>
            <person name="Daum C."/>
            <person name="Hundley H."/>
            <person name="Pangilinan J."/>
            <person name="Johnson J."/>
            <person name="Barry K."/>
            <person name="LaButti K."/>
            <person name="Ng V."/>
            <person name="Ahrendt S."/>
            <person name="Min B."/>
            <person name="Choi I.G."/>
            <person name="Park H."/>
            <person name="Plett J.M."/>
            <person name="Magnuson J."/>
            <person name="Spatafora J.W."/>
            <person name="Nagy L.G."/>
            <person name="Henrissat B."/>
            <person name="Grigoriev I.V."/>
            <person name="Yang Z.L."/>
            <person name="Xu J."/>
            <person name="Martin F.M."/>
        </authorList>
    </citation>
    <scope>NUCLEOTIDE SEQUENCE</scope>
    <source>
        <strain evidence="2">KKN 215</strain>
    </source>
</reference>
<evidence type="ECO:0000313" key="2">
    <source>
        <dbReference type="EMBL" id="KAH8082471.1"/>
    </source>
</evidence>
<feature type="compositionally biased region" description="Low complexity" evidence="1">
    <location>
        <begin position="13"/>
        <end position="34"/>
    </location>
</feature>
<dbReference type="AlphaFoldDB" id="A0A8K0UFW8"/>
<protein>
    <submittedName>
        <fullName evidence="2">Uncharacterized protein</fullName>
    </submittedName>
</protein>
<feature type="compositionally biased region" description="Polar residues" evidence="1">
    <location>
        <begin position="44"/>
        <end position="56"/>
    </location>
</feature>
<gene>
    <name evidence="2" type="ORF">BXZ70DRAFT_1012320</name>
</gene>
<feature type="region of interest" description="Disordered" evidence="1">
    <location>
        <begin position="1"/>
        <end position="56"/>
    </location>
</feature>
<proteinExistence type="predicted"/>
<dbReference type="OrthoDB" id="3215388at2759"/>
<evidence type="ECO:0000256" key="1">
    <source>
        <dbReference type="SAM" id="MobiDB-lite"/>
    </source>
</evidence>
<accession>A0A8K0UFW8</accession>
<feature type="compositionally biased region" description="Low complexity" evidence="1">
    <location>
        <begin position="96"/>
        <end position="111"/>
    </location>
</feature>
<comment type="caution">
    <text evidence="2">The sequence shown here is derived from an EMBL/GenBank/DDBJ whole genome shotgun (WGS) entry which is preliminary data.</text>
</comment>
<sequence length="111" mass="10928">MSQQTSEDPVLPSASTLSLASTATASSTSSTSTLIPKRPARKAATSSSTLVNSPAQTKDWEAAFGALSSSYGFGGGAPITVKKVNKGEKKSGGSGDASASKGDSGSTAAKK</sequence>
<organism evidence="2 3">
    <name type="scientific">Cristinia sonorae</name>
    <dbReference type="NCBI Taxonomy" id="1940300"/>
    <lineage>
        <taxon>Eukaryota</taxon>
        <taxon>Fungi</taxon>
        <taxon>Dikarya</taxon>
        <taxon>Basidiomycota</taxon>
        <taxon>Agaricomycotina</taxon>
        <taxon>Agaricomycetes</taxon>
        <taxon>Agaricomycetidae</taxon>
        <taxon>Agaricales</taxon>
        <taxon>Pleurotineae</taxon>
        <taxon>Stephanosporaceae</taxon>
        <taxon>Cristinia</taxon>
    </lineage>
</organism>
<feature type="region of interest" description="Disordered" evidence="1">
    <location>
        <begin position="70"/>
        <end position="111"/>
    </location>
</feature>
<dbReference type="EMBL" id="JAEVFJ010000050">
    <property type="protein sequence ID" value="KAH8082471.1"/>
    <property type="molecule type" value="Genomic_DNA"/>
</dbReference>
<keyword evidence="3" id="KW-1185">Reference proteome</keyword>
<name>A0A8K0UFW8_9AGAR</name>
<evidence type="ECO:0000313" key="3">
    <source>
        <dbReference type="Proteomes" id="UP000813824"/>
    </source>
</evidence>